<dbReference type="Gene3D" id="1.10.10.10">
    <property type="entry name" value="Winged helix-like DNA-binding domain superfamily/Winged helix DNA-binding domain"/>
    <property type="match status" value="1"/>
</dbReference>
<evidence type="ECO:0000256" key="2">
    <source>
        <dbReference type="ARBA" id="ARBA00022898"/>
    </source>
</evidence>
<keyword evidence="8" id="KW-1185">Reference proteome</keyword>
<dbReference type="Pfam" id="PF00155">
    <property type="entry name" value="Aminotran_1_2"/>
    <property type="match status" value="1"/>
</dbReference>
<feature type="domain" description="HTH gntR-type" evidence="6">
    <location>
        <begin position="21"/>
        <end position="89"/>
    </location>
</feature>
<dbReference type="PROSITE" id="PS50949">
    <property type="entry name" value="HTH_GNTR"/>
    <property type="match status" value="1"/>
</dbReference>
<dbReference type="InterPro" id="IPR000524">
    <property type="entry name" value="Tscrpt_reg_HTH_GntR"/>
</dbReference>
<dbReference type="PANTHER" id="PTHR46577:SF1">
    <property type="entry name" value="HTH-TYPE TRANSCRIPTIONAL REGULATORY PROTEIN GABR"/>
    <property type="match status" value="1"/>
</dbReference>
<dbReference type="InterPro" id="IPR051446">
    <property type="entry name" value="HTH_trans_reg/aminotransferase"/>
</dbReference>
<dbReference type="SMART" id="SM00345">
    <property type="entry name" value="HTH_GNTR"/>
    <property type="match status" value="1"/>
</dbReference>
<evidence type="ECO:0000256" key="5">
    <source>
        <dbReference type="ARBA" id="ARBA00023163"/>
    </source>
</evidence>
<evidence type="ECO:0000256" key="1">
    <source>
        <dbReference type="ARBA" id="ARBA00005384"/>
    </source>
</evidence>
<accession>A0A318UDI4</accession>
<dbReference type="GO" id="GO:0003677">
    <property type="term" value="F:DNA binding"/>
    <property type="evidence" value="ECO:0007669"/>
    <property type="project" value="UniProtKB-KW"/>
</dbReference>
<dbReference type="OrthoDB" id="594134at2"/>
<dbReference type="Gene3D" id="3.40.640.10">
    <property type="entry name" value="Type I PLP-dependent aspartate aminotransferase-like (Major domain)"/>
    <property type="match status" value="1"/>
</dbReference>
<gene>
    <name evidence="7" type="ORF">B0O44_106221</name>
</gene>
<evidence type="ECO:0000259" key="6">
    <source>
        <dbReference type="PROSITE" id="PS50949"/>
    </source>
</evidence>
<dbReference type="Pfam" id="PF00392">
    <property type="entry name" value="GntR"/>
    <property type="match status" value="1"/>
</dbReference>
<evidence type="ECO:0000256" key="3">
    <source>
        <dbReference type="ARBA" id="ARBA00023015"/>
    </source>
</evidence>
<sequence length="493" mass="55062">MAKTAPEISMPFIQLNKQSRKALYVQLYEEIRTAVLNGILKPGDRMPATRMLSKELSIARNSVILAYEQLILEGYLGGKTGAGTYVAGIPDQPEFLQNHKSVLETQTGGFLSGNSLAGKSNLLFRDCDFESIRTFQISVPSFADFPFKTWAKIAAAIYKDIGALHLGYDHGQGYEPLRAAIAAHLRINRSINCTAEQVVVVNGSRQAIHLIAELFLKQGDQCWMEDPGYTGAKSAMQRFGAEVCPVPIGENGLDIDYAIEQFPNAKLAYITPSHQYPMGITMPLQERLKLLAYARRQNMIIIEDDYDSEFRYNGRPLAALKGIDTHGNVLYVGTFSKILFPALRIGYMVLPSAALAQEFTYAKALTDRQNPVIDQAILNEFIRSGHFQRHLRKMRTLYKKAQDDLSGILLKELGKNVKVYPAEAGMHFVLQFKQQHAADLIKQDAGQSGLILTPLDKLSVKFHHHSGFLMGFTGYSLEEMEKGVQLIKKITRL</sequence>
<keyword evidence="3" id="KW-0805">Transcription regulation</keyword>
<dbReference type="RefSeq" id="WP_110833534.1">
    <property type="nucleotide sequence ID" value="NZ_QKLU01000006.1"/>
</dbReference>
<dbReference type="InterPro" id="IPR015421">
    <property type="entry name" value="PyrdxlP-dep_Trfase_major"/>
</dbReference>
<keyword evidence="4" id="KW-0238">DNA-binding</keyword>
<comment type="similarity">
    <text evidence="1">In the C-terminal section; belongs to the class-I pyridoxal-phosphate-dependent aminotransferase family.</text>
</comment>
<dbReference type="InterPro" id="IPR036388">
    <property type="entry name" value="WH-like_DNA-bd_sf"/>
</dbReference>
<dbReference type="Proteomes" id="UP000248198">
    <property type="component" value="Unassembled WGS sequence"/>
</dbReference>
<dbReference type="CDD" id="cd00609">
    <property type="entry name" value="AAT_like"/>
    <property type="match status" value="1"/>
</dbReference>
<comment type="caution">
    <text evidence="7">The sequence shown here is derived from an EMBL/GenBank/DDBJ whole genome shotgun (WGS) entry which is preliminary data.</text>
</comment>
<evidence type="ECO:0000313" key="8">
    <source>
        <dbReference type="Proteomes" id="UP000248198"/>
    </source>
</evidence>
<dbReference type="AlphaFoldDB" id="A0A318UDI4"/>
<keyword evidence="5" id="KW-0804">Transcription</keyword>
<dbReference type="SUPFAM" id="SSF53383">
    <property type="entry name" value="PLP-dependent transferases"/>
    <property type="match status" value="1"/>
</dbReference>
<dbReference type="CDD" id="cd07377">
    <property type="entry name" value="WHTH_GntR"/>
    <property type="match status" value="1"/>
</dbReference>
<proteinExistence type="inferred from homology"/>
<organism evidence="7 8">
    <name type="scientific">Pedobacter nutrimenti</name>
    <dbReference type="NCBI Taxonomy" id="1241337"/>
    <lineage>
        <taxon>Bacteria</taxon>
        <taxon>Pseudomonadati</taxon>
        <taxon>Bacteroidota</taxon>
        <taxon>Sphingobacteriia</taxon>
        <taxon>Sphingobacteriales</taxon>
        <taxon>Sphingobacteriaceae</taxon>
        <taxon>Pedobacter</taxon>
    </lineage>
</organism>
<name>A0A318UDI4_9SPHI</name>
<dbReference type="InterPro" id="IPR036390">
    <property type="entry name" value="WH_DNA-bd_sf"/>
</dbReference>
<evidence type="ECO:0000256" key="4">
    <source>
        <dbReference type="ARBA" id="ARBA00023125"/>
    </source>
</evidence>
<dbReference type="InterPro" id="IPR004839">
    <property type="entry name" value="Aminotransferase_I/II_large"/>
</dbReference>
<dbReference type="InterPro" id="IPR015424">
    <property type="entry name" value="PyrdxlP-dep_Trfase"/>
</dbReference>
<evidence type="ECO:0000313" key="7">
    <source>
        <dbReference type="EMBL" id="PYF72566.1"/>
    </source>
</evidence>
<dbReference type="SUPFAM" id="SSF46785">
    <property type="entry name" value="Winged helix' DNA-binding domain"/>
    <property type="match status" value="1"/>
</dbReference>
<protein>
    <submittedName>
        <fullName evidence="7">GntR family transcriptional regulator</fullName>
    </submittedName>
</protein>
<dbReference type="PANTHER" id="PTHR46577">
    <property type="entry name" value="HTH-TYPE TRANSCRIPTIONAL REGULATORY PROTEIN GABR"/>
    <property type="match status" value="1"/>
</dbReference>
<reference evidence="7 8" key="1">
    <citation type="submission" date="2018-06" db="EMBL/GenBank/DDBJ databases">
        <title>Genomic Encyclopedia of Archaeal and Bacterial Type Strains, Phase II (KMG-II): from individual species to whole genera.</title>
        <authorList>
            <person name="Goeker M."/>
        </authorList>
    </citation>
    <scope>NUCLEOTIDE SEQUENCE [LARGE SCALE GENOMIC DNA]</scope>
    <source>
        <strain evidence="7 8">DSM 27372</strain>
    </source>
</reference>
<keyword evidence="2" id="KW-0663">Pyridoxal phosphate</keyword>
<dbReference type="GO" id="GO:0030170">
    <property type="term" value="F:pyridoxal phosphate binding"/>
    <property type="evidence" value="ECO:0007669"/>
    <property type="project" value="InterPro"/>
</dbReference>
<dbReference type="GO" id="GO:0003700">
    <property type="term" value="F:DNA-binding transcription factor activity"/>
    <property type="evidence" value="ECO:0007669"/>
    <property type="project" value="InterPro"/>
</dbReference>
<dbReference type="EMBL" id="QKLU01000006">
    <property type="protein sequence ID" value="PYF72566.1"/>
    <property type="molecule type" value="Genomic_DNA"/>
</dbReference>